<dbReference type="EMBL" id="JAAMPI010000332">
    <property type="protein sequence ID" value="KAF4632608.1"/>
    <property type="molecule type" value="Genomic_DNA"/>
</dbReference>
<dbReference type="AlphaFoldDB" id="A0A8H4W3B4"/>
<reference evidence="1 2" key="1">
    <citation type="submission" date="2020-03" db="EMBL/GenBank/DDBJ databases">
        <title>Draft Genome Sequence of Cudoniella acicularis.</title>
        <authorList>
            <person name="Buettner E."/>
            <person name="Kellner H."/>
        </authorList>
    </citation>
    <scope>NUCLEOTIDE SEQUENCE [LARGE SCALE GENOMIC DNA]</scope>
    <source>
        <strain evidence="1 2">DSM 108380</strain>
    </source>
</reference>
<dbReference type="Proteomes" id="UP000566819">
    <property type="component" value="Unassembled WGS sequence"/>
</dbReference>
<keyword evidence="2" id="KW-1185">Reference proteome</keyword>
<organism evidence="1 2">
    <name type="scientific">Cudoniella acicularis</name>
    <dbReference type="NCBI Taxonomy" id="354080"/>
    <lineage>
        <taxon>Eukaryota</taxon>
        <taxon>Fungi</taxon>
        <taxon>Dikarya</taxon>
        <taxon>Ascomycota</taxon>
        <taxon>Pezizomycotina</taxon>
        <taxon>Leotiomycetes</taxon>
        <taxon>Helotiales</taxon>
        <taxon>Tricladiaceae</taxon>
        <taxon>Cudoniella</taxon>
    </lineage>
</organism>
<comment type="caution">
    <text evidence="1">The sequence shown here is derived from an EMBL/GenBank/DDBJ whole genome shotgun (WGS) entry which is preliminary data.</text>
</comment>
<sequence>MRPVPYMAWGLVIAEEQENEQHYQFLIRGVTGPRLLGQYLISVDLLKSKYINTDTNKELTSRPVVSLRSNTAITTVRSDLAKPFCCRLPPDETEYSRELEGHISKILETFDERRVYQKFPFKMDVLFNLGLDRPSRKFRGISYGLARLGCSCAILGFSCTTYEWKKTISDAISLTRKALLTALAIDVVASESLNSLTTVFVSLIVAASDQVIRVLEPEIPSLPCVVIIDLALTTPDELRNALLRCVSA</sequence>
<proteinExistence type="predicted"/>
<accession>A0A8H4W3B4</accession>
<evidence type="ECO:0000313" key="2">
    <source>
        <dbReference type="Proteomes" id="UP000566819"/>
    </source>
</evidence>
<gene>
    <name evidence="1" type="ORF">G7Y89_g5522</name>
</gene>
<protein>
    <submittedName>
        <fullName evidence="1">Uncharacterized protein</fullName>
    </submittedName>
</protein>
<name>A0A8H4W3B4_9HELO</name>
<evidence type="ECO:0000313" key="1">
    <source>
        <dbReference type="EMBL" id="KAF4632608.1"/>
    </source>
</evidence>